<evidence type="ECO:0000313" key="2">
    <source>
        <dbReference type="EMBL" id="KAJ3255202.1"/>
    </source>
</evidence>
<proteinExistence type="predicted"/>
<dbReference type="EMBL" id="JADGKB010000070">
    <property type="protein sequence ID" value="KAJ3255202.1"/>
    <property type="molecule type" value="Genomic_DNA"/>
</dbReference>
<accession>A0AAD5Y4L8</accession>
<feature type="compositionally biased region" description="Basic and acidic residues" evidence="1">
    <location>
        <begin position="495"/>
        <end position="508"/>
    </location>
</feature>
<gene>
    <name evidence="2" type="ORF">HK103_006571</name>
</gene>
<reference evidence="2" key="1">
    <citation type="submission" date="2020-05" db="EMBL/GenBank/DDBJ databases">
        <title>Phylogenomic resolution of chytrid fungi.</title>
        <authorList>
            <person name="Stajich J.E."/>
            <person name="Amses K."/>
            <person name="Simmons R."/>
            <person name="Seto K."/>
            <person name="Myers J."/>
            <person name="Bonds A."/>
            <person name="Quandt C.A."/>
            <person name="Barry K."/>
            <person name="Liu P."/>
            <person name="Grigoriev I."/>
            <person name="Longcore J.E."/>
            <person name="James T.Y."/>
        </authorList>
    </citation>
    <scope>NUCLEOTIDE SEQUENCE</scope>
    <source>
        <strain evidence="2">PLAUS21</strain>
    </source>
</reference>
<protein>
    <submittedName>
        <fullName evidence="2">Uncharacterized protein</fullName>
    </submittedName>
</protein>
<evidence type="ECO:0000313" key="3">
    <source>
        <dbReference type="Proteomes" id="UP001210925"/>
    </source>
</evidence>
<name>A0AAD5Y4L8_9FUNG</name>
<evidence type="ECO:0000256" key="1">
    <source>
        <dbReference type="SAM" id="MobiDB-lite"/>
    </source>
</evidence>
<dbReference type="Pfam" id="PF15261">
    <property type="entry name" value="JHY"/>
    <property type="match status" value="1"/>
</dbReference>
<sequence>MEATAAHDAFLAKIGSKIGVVAKDGTLSRQNITPMSDSTPFLKPFRQRSLPLVARRFLPRPTDKKKKAARQPYEKYSSAVDLNKEVPATSSDTVVVQSVSPGKLSVSLLQEPEIDICSIAGYEKSHIDEVENIPKEISMPEKQYRRYKSIQIAAPKEKSLIESAVLQKISEWSVFDVQLLRDITRIIEPIVAADILYDYLNDMSAGIAKERDYTEEKPIAPSSKIMGNIAESNYDISSTLVSAGFLFMSHEVRESLESKYYENKGEDKGRFVSRSKLFESQKTTADTQQHYPYMRNLPPSIPADPYNASYSKTKKFTNTTVSAPLLSRESTPKPKVYNKDRNESPTCIVRLDNSLLDSKFGDTEHSYDINDGFDSEFMWGRDPPGENEGQYVETMEDYHQEDDSSKSANLEDEEQSNVIDNESDAPRTSSCSSRRRERFKPNFFPKEVSLGSLGPDKENEEYISKLGKVAKQKEYSDKIRKMVLAKCKPTANSPKGRETKKAPDEKATKLPTLITKPTDGNGKFPTSLTKAQKMKFYASNIKKPDLVLKKSAKSLTDVQFGTKLPPISKRRCSSVPSYSPDLVWLETKHNSDVTTAENIRKSFKNM</sequence>
<dbReference type="Proteomes" id="UP001210925">
    <property type="component" value="Unassembled WGS sequence"/>
</dbReference>
<feature type="compositionally biased region" description="Basic and acidic residues" evidence="1">
    <location>
        <begin position="396"/>
        <end position="405"/>
    </location>
</feature>
<feature type="region of interest" description="Disordered" evidence="1">
    <location>
        <begin position="396"/>
        <end position="436"/>
    </location>
</feature>
<comment type="caution">
    <text evidence="2">The sequence shown here is derived from an EMBL/GenBank/DDBJ whole genome shotgun (WGS) entry which is preliminary data.</text>
</comment>
<dbReference type="AlphaFoldDB" id="A0AAD5Y4L8"/>
<organism evidence="2 3">
    <name type="scientific">Boothiomyces macroporosus</name>
    <dbReference type="NCBI Taxonomy" id="261099"/>
    <lineage>
        <taxon>Eukaryota</taxon>
        <taxon>Fungi</taxon>
        <taxon>Fungi incertae sedis</taxon>
        <taxon>Chytridiomycota</taxon>
        <taxon>Chytridiomycota incertae sedis</taxon>
        <taxon>Chytridiomycetes</taxon>
        <taxon>Rhizophydiales</taxon>
        <taxon>Terramycetaceae</taxon>
        <taxon>Boothiomyces</taxon>
    </lineage>
</organism>
<feature type="region of interest" description="Disordered" evidence="1">
    <location>
        <begin position="489"/>
        <end position="526"/>
    </location>
</feature>
<dbReference type="InterPro" id="IPR027968">
    <property type="entry name" value="JHY"/>
</dbReference>
<feature type="region of interest" description="Disordered" evidence="1">
    <location>
        <begin position="321"/>
        <end position="341"/>
    </location>
</feature>
<keyword evidence="3" id="KW-1185">Reference proteome</keyword>